<gene>
    <name evidence="9" type="ORF">ACFSC0_12760</name>
</gene>
<feature type="domain" description="HAMP" evidence="8">
    <location>
        <begin position="224"/>
        <end position="270"/>
    </location>
</feature>
<protein>
    <submittedName>
        <fullName evidence="9">Methyl-accepting chemotaxis protein</fullName>
    </submittedName>
</protein>
<dbReference type="EMBL" id="JBHUEY010000001">
    <property type="protein sequence ID" value="MFD1784269.1"/>
    <property type="molecule type" value="Genomic_DNA"/>
</dbReference>
<keyword evidence="5" id="KW-1133">Transmembrane helix</keyword>
<dbReference type="Gene3D" id="1.10.287.950">
    <property type="entry name" value="Methyl-accepting chemotaxis protein"/>
    <property type="match status" value="1"/>
</dbReference>
<dbReference type="InterPro" id="IPR000727">
    <property type="entry name" value="T_SNARE_dom"/>
</dbReference>
<dbReference type="PANTHER" id="PTHR43531:SF11">
    <property type="entry name" value="METHYL-ACCEPTING CHEMOTAXIS PROTEIN 3"/>
    <property type="match status" value="1"/>
</dbReference>
<keyword evidence="4" id="KW-0175">Coiled coil</keyword>
<sequence>MTFFFEDIAAQRRAAGVVVGAAGALLALAALASAVVASTPLEAGLASLGVCAGMLLLARRTSESAMTRRLCGVGLMVQVSLLVGAWSGDPWQIDLHMTYFAALGLLAIFADWTVILLAAAAVALHHLTLSFVLPSLVFYGSGDLSRVLLHAVILIVEAAALIWSTANNAVMTSRVSALVDEADAAEQLRQAQEQALAAGKAEADLREETERRQRAAAEAHADVLAAMRQGLRNLAQGDLRQRISQPFADEYEPLRLDFNQAVDRLQHTLSTILGAASKLLAGADAVAQASSAVAGGTKEQAANLEKTAAALGHIAAAVKRTADGAHEAAGTAAAAAGKAERSGQVVTEAVGAMGEIQASTDQIGAISGVIDEIAFQTNLLALNAGVEAARAGEAGKGFAVVASEVRALAQRSASAAKEIKELIGRSGAQVAGGVAQVERTGEALGAIVGEVSRIDGLLTEIAGATREQSSGLDQISRAVNEMDGTIHQNAGSLAAVAASADQLRAVASELHEVVTTFRLAAGAQAEPSARSAA</sequence>
<evidence type="ECO:0000256" key="5">
    <source>
        <dbReference type="SAM" id="Phobius"/>
    </source>
</evidence>
<keyword evidence="5" id="KW-0812">Transmembrane</keyword>
<dbReference type="InterPro" id="IPR004090">
    <property type="entry name" value="Chemotax_Me-accpt_rcpt"/>
</dbReference>
<reference evidence="10" key="1">
    <citation type="journal article" date="2019" name="Int. J. Syst. Evol. Microbiol.">
        <title>The Global Catalogue of Microorganisms (GCM) 10K type strain sequencing project: providing services to taxonomists for standard genome sequencing and annotation.</title>
        <authorList>
            <consortium name="The Broad Institute Genomics Platform"/>
            <consortium name="The Broad Institute Genome Sequencing Center for Infectious Disease"/>
            <person name="Wu L."/>
            <person name="Ma J."/>
        </authorList>
    </citation>
    <scope>NUCLEOTIDE SEQUENCE [LARGE SCALE GENOMIC DNA]</scope>
    <source>
        <strain evidence="10">DFY28</strain>
    </source>
</reference>
<dbReference type="SUPFAM" id="SSF58104">
    <property type="entry name" value="Methyl-accepting chemotaxis protein (MCP) signaling domain"/>
    <property type="match status" value="1"/>
</dbReference>
<feature type="transmembrane region" description="Helical" evidence="5">
    <location>
        <begin position="147"/>
        <end position="166"/>
    </location>
</feature>
<dbReference type="Proteomes" id="UP001597237">
    <property type="component" value="Unassembled WGS sequence"/>
</dbReference>
<dbReference type="InterPro" id="IPR003660">
    <property type="entry name" value="HAMP_dom"/>
</dbReference>
<evidence type="ECO:0000313" key="10">
    <source>
        <dbReference type="Proteomes" id="UP001597237"/>
    </source>
</evidence>
<dbReference type="PANTHER" id="PTHR43531">
    <property type="entry name" value="PROTEIN ICFG"/>
    <property type="match status" value="1"/>
</dbReference>
<keyword evidence="1" id="KW-0145">Chemotaxis</keyword>
<evidence type="ECO:0000259" key="7">
    <source>
        <dbReference type="PROSITE" id="PS50192"/>
    </source>
</evidence>
<organism evidence="9 10">
    <name type="scientific">Phenylobacterium terrae</name>
    <dbReference type="NCBI Taxonomy" id="2665495"/>
    <lineage>
        <taxon>Bacteria</taxon>
        <taxon>Pseudomonadati</taxon>
        <taxon>Pseudomonadota</taxon>
        <taxon>Alphaproteobacteria</taxon>
        <taxon>Caulobacterales</taxon>
        <taxon>Caulobacteraceae</taxon>
        <taxon>Phenylobacterium</taxon>
    </lineage>
</organism>
<feature type="transmembrane region" description="Helical" evidence="5">
    <location>
        <begin position="99"/>
        <end position="127"/>
    </location>
</feature>
<evidence type="ECO:0000313" key="9">
    <source>
        <dbReference type="EMBL" id="MFD1784269.1"/>
    </source>
</evidence>
<dbReference type="InterPro" id="IPR004089">
    <property type="entry name" value="MCPsignal_dom"/>
</dbReference>
<keyword evidence="3" id="KW-0807">Transducer</keyword>
<dbReference type="PROSITE" id="PS50192">
    <property type="entry name" value="T_SNARE"/>
    <property type="match status" value="1"/>
</dbReference>
<comment type="similarity">
    <text evidence="2">Belongs to the methyl-accepting chemotaxis (MCP) protein family.</text>
</comment>
<accession>A0ABW4N467</accession>
<evidence type="ECO:0000256" key="2">
    <source>
        <dbReference type="ARBA" id="ARBA00029447"/>
    </source>
</evidence>
<evidence type="ECO:0000259" key="6">
    <source>
        <dbReference type="PROSITE" id="PS50111"/>
    </source>
</evidence>
<name>A0ABW4N467_9CAUL</name>
<dbReference type="PROSITE" id="PS50885">
    <property type="entry name" value="HAMP"/>
    <property type="match status" value="1"/>
</dbReference>
<dbReference type="PROSITE" id="PS50111">
    <property type="entry name" value="CHEMOTAXIS_TRANSDUC_2"/>
    <property type="match status" value="1"/>
</dbReference>
<dbReference type="SMART" id="SM00283">
    <property type="entry name" value="MA"/>
    <property type="match status" value="1"/>
</dbReference>
<dbReference type="Pfam" id="PF00015">
    <property type="entry name" value="MCPsignal"/>
    <property type="match status" value="1"/>
</dbReference>
<dbReference type="InterPro" id="IPR051310">
    <property type="entry name" value="MCP_chemotaxis"/>
</dbReference>
<evidence type="ECO:0000259" key="8">
    <source>
        <dbReference type="PROSITE" id="PS50885"/>
    </source>
</evidence>
<dbReference type="PRINTS" id="PR00260">
    <property type="entry name" value="CHEMTRNSDUCR"/>
</dbReference>
<feature type="coiled-coil region" evidence="4">
    <location>
        <begin position="175"/>
        <end position="218"/>
    </location>
</feature>
<evidence type="ECO:0000256" key="3">
    <source>
        <dbReference type="PROSITE-ProRule" id="PRU00284"/>
    </source>
</evidence>
<evidence type="ECO:0000256" key="1">
    <source>
        <dbReference type="ARBA" id="ARBA00022500"/>
    </source>
</evidence>
<dbReference type="CDD" id="cd11386">
    <property type="entry name" value="MCP_signal"/>
    <property type="match status" value="1"/>
</dbReference>
<dbReference type="CDD" id="cd06225">
    <property type="entry name" value="HAMP"/>
    <property type="match status" value="1"/>
</dbReference>
<dbReference type="RefSeq" id="WP_377283779.1">
    <property type="nucleotide sequence ID" value="NZ_JBHRSI010000009.1"/>
</dbReference>
<keyword evidence="5" id="KW-0472">Membrane</keyword>
<proteinExistence type="inferred from homology"/>
<feature type="domain" description="Methyl-accepting transducer" evidence="6">
    <location>
        <begin position="275"/>
        <end position="497"/>
    </location>
</feature>
<keyword evidence="10" id="KW-1185">Reference proteome</keyword>
<feature type="transmembrane region" description="Helical" evidence="5">
    <location>
        <begin position="14"/>
        <end position="35"/>
    </location>
</feature>
<feature type="transmembrane region" description="Helical" evidence="5">
    <location>
        <begin position="41"/>
        <end position="58"/>
    </location>
</feature>
<dbReference type="SMART" id="SM00304">
    <property type="entry name" value="HAMP"/>
    <property type="match status" value="2"/>
</dbReference>
<evidence type="ECO:0000256" key="4">
    <source>
        <dbReference type="SAM" id="Coils"/>
    </source>
</evidence>
<comment type="caution">
    <text evidence="9">The sequence shown here is derived from an EMBL/GenBank/DDBJ whole genome shotgun (WGS) entry which is preliminary data.</text>
</comment>
<feature type="transmembrane region" description="Helical" evidence="5">
    <location>
        <begin position="70"/>
        <end position="87"/>
    </location>
</feature>
<feature type="domain" description="T-SNARE coiled-coil homology" evidence="7">
    <location>
        <begin position="434"/>
        <end position="496"/>
    </location>
</feature>